<dbReference type="RefSeq" id="WP_123643350.1">
    <property type="nucleotide sequence ID" value="NZ_ML119089.1"/>
</dbReference>
<protein>
    <submittedName>
        <fullName evidence="1">Uncharacterized protein</fullName>
    </submittedName>
</protein>
<name>A0A3N2QTG8_9RHOB</name>
<dbReference type="EMBL" id="RDRB01000009">
    <property type="protein sequence ID" value="ROT98483.1"/>
    <property type="molecule type" value="Genomic_DNA"/>
</dbReference>
<dbReference type="Proteomes" id="UP000268016">
    <property type="component" value="Unassembled WGS sequence"/>
</dbReference>
<comment type="caution">
    <text evidence="1">The sequence shown here is derived from an EMBL/GenBank/DDBJ whole genome shotgun (WGS) entry which is preliminary data.</text>
</comment>
<proteinExistence type="predicted"/>
<evidence type="ECO:0000313" key="1">
    <source>
        <dbReference type="EMBL" id="ROT98483.1"/>
    </source>
</evidence>
<dbReference type="OrthoDB" id="7816979at2"/>
<evidence type="ECO:0000313" key="2">
    <source>
        <dbReference type="Proteomes" id="UP000268016"/>
    </source>
</evidence>
<dbReference type="AlphaFoldDB" id="A0A3N2QTG8"/>
<reference evidence="1 2" key="1">
    <citation type="submission" date="2018-10" db="EMBL/GenBank/DDBJ databases">
        <title>Histidinibacterium lentulum gen. nov., sp. nov., a marine bacterium from the culture broth of Picochlorum sp. 122.</title>
        <authorList>
            <person name="Wang G."/>
        </authorList>
    </citation>
    <scope>NUCLEOTIDE SEQUENCE [LARGE SCALE GENOMIC DNA]</scope>
    <source>
        <strain evidence="1 2">B17</strain>
    </source>
</reference>
<sequence length="291" mass="32375">MQIVYHIGANCTEGDRLLKSLLKNADSFAAQGIKVPGPSKYRRLLRETIQNLDGRAPEPDTRDILLDAILDDESAERLVLSHADFICVPNRIFEGGSFYGLAEFKLASLARLFPEDDLELFLALRNPATFIPAAYSESNAPSPEAFLKGVDPAGIRWSDLVARIRAALPGVPLTVWCNEDTPLLWAQLIREISGVDPLTRILGGFDLLNAIMSPEGMARFLAYLRSHPPQTEVQKRRVIAAFLDKFAISDEVEEVVDLPGWTEETIASLTRSYEEDVWQIERMPGVTLITP</sequence>
<organism evidence="1 2">
    <name type="scientific">Histidinibacterium lentulum</name>
    <dbReference type="NCBI Taxonomy" id="2480588"/>
    <lineage>
        <taxon>Bacteria</taxon>
        <taxon>Pseudomonadati</taxon>
        <taxon>Pseudomonadota</taxon>
        <taxon>Alphaproteobacteria</taxon>
        <taxon>Rhodobacterales</taxon>
        <taxon>Paracoccaceae</taxon>
        <taxon>Histidinibacterium</taxon>
    </lineage>
</organism>
<keyword evidence="2" id="KW-1185">Reference proteome</keyword>
<accession>A0A3N2QTG8</accession>
<gene>
    <name evidence="1" type="ORF">EAT49_16200</name>
</gene>